<keyword evidence="5 6" id="KW-0472">Membrane</keyword>
<keyword evidence="8" id="KW-1185">Reference proteome</keyword>
<organism evidence="7 8">
    <name type="scientific">Protopolystoma xenopodis</name>
    <dbReference type="NCBI Taxonomy" id="117903"/>
    <lineage>
        <taxon>Eukaryota</taxon>
        <taxon>Metazoa</taxon>
        <taxon>Spiralia</taxon>
        <taxon>Lophotrochozoa</taxon>
        <taxon>Platyhelminthes</taxon>
        <taxon>Monogenea</taxon>
        <taxon>Polyopisthocotylea</taxon>
        <taxon>Polystomatidea</taxon>
        <taxon>Polystomatidae</taxon>
        <taxon>Protopolystoma</taxon>
    </lineage>
</organism>
<accession>A0A448XA29</accession>
<name>A0A448XA29_9PLAT</name>
<dbReference type="PANTHER" id="PTHR22779:SF6">
    <property type="entry name" value="SD17342P"/>
    <property type="match status" value="1"/>
</dbReference>
<dbReference type="Pfam" id="PF10190">
    <property type="entry name" value="Tmemb_170"/>
    <property type="match status" value="1"/>
</dbReference>
<evidence type="ECO:0000256" key="2">
    <source>
        <dbReference type="ARBA" id="ARBA00006325"/>
    </source>
</evidence>
<dbReference type="EMBL" id="CAAALY010126693">
    <property type="protein sequence ID" value="VEL31800.1"/>
    <property type="molecule type" value="Genomic_DNA"/>
</dbReference>
<evidence type="ECO:0000256" key="6">
    <source>
        <dbReference type="SAM" id="Phobius"/>
    </source>
</evidence>
<dbReference type="OrthoDB" id="13807at2759"/>
<keyword evidence="3 6" id="KW-0812">Transmembrane</keyword>
<feature type="transmembrane region" description="Helical" evidence="6">
    <location>
        <begin position="58"/>
        <end position="83"/>
    </location>
</feature>
<dbReference type="PANTHER" id="PTHR22779">
    <property type="entry name" value="SD17342P"/>
    <property type="match status" value="1"/>
</dbReference>
<dbReference type="GO" id="GO:0016020">
    <property type="term" value="C:membrane"/>
    <property type="evidence" value="ECO:0007669"/>
    <property type="project" value="UniProtKB-SubCell"/>
</dbReference>
<evidence type="ECO:0000313" key="8">
    <source>
        <dbReference type="Proteomes" id="UP000784294"/>
    </source>
</evidence>
<comment type="caution">
    <text evidence="7">The sequence shown here is derived from an EMBL/GenBank/DDBJ whole genome shotgun (WGS) entry which is preliminary data.</text>
</comment>
<protein>
    <submittedName>
        <fullName evidence="7">Uncharacterized protein</fullName>
    </submittedName>
</protein>
<dbReference type="Proteomes" id="UP000784294">
    <property type="component" value="Unassembled WGS sequence"/>
</dbReference>
<dbReference type="AlphaFoldDB" id="A0A448XA29"/>
<feature type="transmembrane region" description="Helical" evidence="6">
    <location>
        <begin position="95"/>
        <end position="116"/>
    </location>
</feature>
<feature type="transmembrane region" description="Helical" evidence="6">
    <location>
        <begin position="20"/>
        <end position="46"/>
    </location>
</feature>
<proteinExistence type="inferred from homology"/>
<evidence type="ECO:0000256" key="4">
    <source>
        <dbReference type="ARBA" id="ARBA00022989"/>
    </source>
</evidence>
<evidence type="ECO:0000256" key="1">
    <source>
        <dbReference type="ARBA" id="ARBA00004141"/>
    </source>
</evidence>
<dbReference type="InterPro" id="IPR019334">
    <property type="entry name" value="TMEM170A/B/YPR153W-like"/>
</dbReference>
<comment type="subcellular location">
    <subcellularLocation>
        <location evidence="1">Membrane</location>
        <topology evidence="1">Multi-pass membrane protein</topology>
    </subcellularLocation>
</comment>
<keyword evidence="4 6" id="KW-1133">Transmembrane helix</keyword>
<evidence type="ECO:0000313" key="7">
    <source>
        <dbReference type="EMBL" id="VEL31800.1"/>
    </source>
</evidence>
<gene>
    <name evidence="7" type="ORF">PXEA_LOCUS25240</name>
</gene>
<evidence type="ECO:0000256" key="5">
    <source>
        <dbReference type="ARBA" id="ARBA00023136"/>
    </source>
</evidence>
<evidence type="ECO:0000256" key="3">
    <source>
        <dbReference type="ARBA" id="ARBA00022692"/>
    </source>
</evidence>
<reference evidence="7" key="1">
    <citation type="submission" date="2018-11" db="EMBL/GenBank/DDBJ databases">
        <authorList>
            <consortium name="Pathogen Informatics"/>
        </authorList>
    </citation>
    <scope>NUCLEOTIDE SEQUENCE</scope>
</reference>
<comment type="similarity">
    <text evidence="2">Belongs to the TMEM170 family.</text>
</comment>
<sequence>MELSADARSNSTRTQFSTIWFKIFLCASISNMAVHGIAMILAFYNLRAHRLARIFAPLFILVMGFLNTITVLLITSLVIAGVYTATIMPFNDLHAILVGLFQTFLLFIFSISRLPATL</sequence>